<dbReference type="GO" id="GO:0016706">
    <property type="term" value="F:2-oxoglutarate-dependent dioxygenase activity"/>
    <property type="evidence" value="ECO:0007669"/>
    <property type="project" value="TreeGrafter"/>
</dbReference>
<dbReference type="GO" id="GO:0006974">
    <property type="term" value="P:DNA damage response"/>
    <property type="evidence" value="ECO:0007669"/>
    <property type="project" value="InterPro"/>
</dbReference>
<dbReference type="OrthoDB" id="412814at2759"/>
<feature type="compositionally biased region" description="Low complexity" evidence="1">
    <location>
        <begin position="281"/>
        <end position="312"/>
    </location>
</feature>
<feature type="region of interest" description="Disordered" evidence="1">
    <location>
        <begin position="452"/>
        <end position="477"/>
    </location>
</feature>
<evidence type="ECO:0000256" key="1">
    <source>
        <dbReference type="SAM" id="MobiDB-lite"/>
    </source>
</evidence>
<feature type="compositionally biased region" description="Basic and acidic residues" evidence="1">
    <location>
        <begin position="19"/>
        <end position="29"/>
    </location>
</feature>
<dbReference type="PROSITE" id="PS51471">
    <property type="entry name" value="FE2OG_OXY"/>
    <property type="match status" value="1"/>
</dbReference>
<organism evidence="3 4">
    <name type="scientific">Tetrapyrgos nigripes</name>
    <dbReference type="NCBI Taxonomy" id="182062"/>
    <lineage>
        <taxon>Eukaryota</taxon>
        <taxon>Fungi</taxon>
        <taxon>Dikarya</taxon>
        <taxon>Basidiomycota</taxon>
        <taxon>Agaricomycotina</taxon>
        <taxon>Agaricomycetes</taxon>
        <taxon>Agaricomycetidae</taxon>
        <taxon>Agaricales</taxon>
        <taxon>Marasmiineae</taxon>
        <taxon>Marasmiaceae</taxon>
        <taxon>Tetrapyrgos</taxon>
    </lineage>
</organism>
<accession>A0A8H5GU85</accession>
<sequence>MTLSSPLSTSQANRKRKLSVSDHEQDPILKRRNAKGNPSLRVEIPTASQLQESAYSDVESGVSGADSLFDDIFDDISFEVGEDIVTTSTATTGLNTSLDSSRPIQLPSISPGALPPSLIPSAPAVRSLRSLSSRPSRPSQPHHDPNGTPSDTPSSPKEFPIPGLFFNPSILIPQELASEVVEFCMKTYFSGRNANVNQVMLFGRSPTSSSTPAVPASRPSPSSTKLKENEDDDTDSQGYSGLPPILQTLLSHISTLLLPHLPPTVHSLYFPTAAATATSAPATCSSLSPPLTTTRTTRTIPPTSSTQSTPSPNLNRARQAIINLYHPGEGITPHVDLLRRFGDGIVGVSFGSGCVMEFRRVGDHPHDGLGDSEISESYAVPSGAGSSRGSNGSSDGLDDAYDLYLPERSVLAMSGDARYKWTHGIPRRKWDCVEEDGEGGVDNVVVGVDTGGCPGDGELLKDTNDDSGSGGRSSRGTWLERGTRLSITFRFLLPGAEIVGEED</sequence>
<dbReference type="InterPro" id="IPR005123">
    <property type="entry name" value="Oxoglu/Fe-dep_dioxygenase_dom"/>
</dbReference>
<feature type="region of interest" description="Disordered" evidence="1">
    <location>
        <begin position="366"/>
        <end position="394"/>
    </location>
</feature>
<feature type="region of interest" description="Disordered" evidence="1">
    <location>
        <begin position="1"/>
        <end position="62"/>
    </location>
</feature>
<dbReference type="Pfam" id="PF13532">
    <property type="entry name" value="2OG-FeII_Oxy_2"/>
    <property type="match status" value="1"/>
</dbReference>
<dbReference type="InterPro" id="IPR027450">
    <property type="entry name" value="AlkB-like"/>
</dbReference>
<keyword evidence="4" id="KW-1185">Reference proteome</keyword>
<reference evidence="3 4" key="1">
    <citation type="journal article" date="2020" name="ISME J.">
        <title>Uncovering the hidden diversity of litter-decomposition mechanisms in mushroom-forming fungi.</title>
        <authorList>
            <person name="Floudas D."/>
            <person name="Bentzer J."/>
            <person name="Ahren D."/>
            <person name="Johansson T."/>
            <person name="Persson P."/>
            <person name="Tunlid A."/>
        </authorList>
    </citation>
    <scope>NUCLEOTIDE SEQUENCE [LARGE SCALE GENOMIC DNA]</scope>
    <source>
        <strain evidence="3 4">CBS 291.85</strain>
    </source>
</reference>
<protein>
    <recommendedName>
        <fullName evidence="2">Fe2OG dioxygenase domain-containing protein</fullName>
    </recommendedName>
</protein>
<feature type="region of interest" description="Disordered" evidence="1">
    <location>
        <begin position="92"/>
        <end position="159"/>
    </location>
</feature>
<dbReference type="Proteomes" id="UP000559256">
    <property type="component" value="Unassembled WGS sequence"/>
</dbReference>
<feature type="domain" description="Fe2OG dioxygenase" evidence="2">
    <location>
        <begin position="313"/>
        <end position="493"/>
    </location>
</feature>
<dbReference type="InterPro" id="IPR037151">
    <property type="entry name" value="AlkB-like_sf"/>
</dbReference>
<dbReference type="PANTHER" id="PTHR21052">
    <property type="entry name" value="SPERMATOGENESIS ASSOCIATED 11-RELATED"/>
    <property type="match status" value="1"/>
</dbReference>
<dbReference type="SUPFAM" id="SSF51197">
    <property type="entry name" value="Clavaminate synthase-like"/>
    <property type="match status" value="1"/>
</dbReference>
<dbReference type="Gene3D" id="2.60.120.590">
    <property type="entry name" value="Alpha-ketoglutarate-dependent dioxygenase AlkB-like"/>
    <property type="match status" value="1"/>
</dbReference>
<dbReference type="PANTHER" id="PTHR21052:SF0">
    <property type="entry name" value="ALPHA-KETOGLUTARATE-DEPENDENT DIOXYGENASE ALKB HOMOLOG 7, MITOCHONDRIAL"/>
    <property type="match status" value="1"/>
</dbReference>
<dbReference type="AlphaFoldDB" id="A0A8H5GU85"/>
<feature type="compositionally biased region" description="Low complexity" evidence="1">
    <location>
        <begin position="382"/>
        <end position="394"/>
    </location>
</feature>
<evidence type="ECO:0000313" key="3">
    <source>
        <dbReference type="EMBL" id="KAF5371173.1"/>
    </source>
</evidence>
<feature type="region of interest" description="Disordered" evidence="1">
    <location>
        <begin position="281"/>
        <end position="314"/>
    </location>
</feature>
<feature type="compositionally biased region" description="Low complexity" evidence="1">
    <location>
        <begin position="119"/>
        <end position="139"/>
    </location>
</feature>
<feature type="compositionally biased region" description="Polar residues" evidence="1">
    <location>
        <begin position="1"/>
        <end position="12"/>
    </location>
</feature>
<comment type="caution">
    <text evidence="3">The sequence shown here is derived from an EMBL/GenBank/DDBJ whole genome shotgun (WGS) entry which is preliminary data.</text>
</comment>
<dbReference type="GO" id="GO:0006631">
    <property type="term" value="P:fatty acid metabolic process"/>
    <property type="evidence" value="ECO:0007669"/>
    <property type="project" value="TreeGrafter"/>
</dbReference>
<feature type="region of interest" description="Disordered" evidence="1">
    <location>
        <begin position="205"/>
        <end position="240"/>
    </location>
</feature>
<feature type="compositionally biased region" description="Low complexity" evidence="1">
    <location>
        <begin position="205"/>
        <end position="223"/>
    </location>
</feature>
<evidence type="ECO:0000259" key="2">
    <source>
        <dbReference type="PROSITE" id="PS51471"/>
    </source>
</evidence>
<dbReference type="InterPro" id="IPR032870">
    <property type="entry name" value="ALKBH7-like"/>
</dbReference>
<proteinExistence type="predicted"/>
<evidence type="ECO:0000313" key="4">
    <source>
        <dbReference type="Proteomes" id="UP000559256"/>
    </source>
</evidence>
<dbReference type="EMBL" id="JAACJM010000009">
    <property type="protein sequence ID" value="KAF5371173.1"/>
    <property type="molecule type" value="Genomic_DNA"/>
</dbReference>
<gene>
    <name evidence="3" type="ORF">D9758_004274</name>
</gene>
<name>A0A8H5GU85_9AGAR</name>
<dbReference type="GO" id="GO:0005759">
    <property type="term" value="C:mitochondrial matrix"/>
    <property type="evidence" value="ECO:0007669"/>
    <property type="project" value="TreeGrafter"/>
</dbReference>